<dbReference type="GO" id="GO:0005886">
    <property type="term" value="C:plasma membrane"/>
    <property type="evidence" value="ECO:0007669"/>
    <property type="project" value="TreeGrafter"/>
</dbReference>
<dbReference type="InterPro" id="IPR001245">
    <property type="entry name" value="Ser-Thr/Tyr_kinase_cat_dom"/>
</dbReference>
<protein>
    <recommendedName>
        <fullName evidence="1">Protein kinase domain-containing protein</fullName>
    </recommendedName>
</protein>
<dbReference type="EMBL" id="BTSX01000005">
    <property type="protein sequence ID" value="GMS98836.1"/>
    <property type="molecule type" value="Genomic_DNA"/>
</dbReference>
<dbReference type="SMART" id="SM00219">
    <property type="entry name" value="TyrKc"/>
    <property type="match status" value="1"/>
</dbReference>
<dbReference type="PROSITE" id="PS00109">
    <property type="entry name" value="PROTEIN_KINASE_TYR"/>
    <property type="match status" value="1"/>
</dbReference>
<evidence type="ECO:0000259" key="1">
    <source>
        <dbReference type="PROSITE" id="PS50011"/>
    </source>
</evidence>
<feature type="non-terminal residue" evidence="2">
    <location>
        <position position="337"/>
    </location>
</feature>
<dbReference type="InterPro" id="IPR020635">
    <property type="entry name" value="Tyr_kinase_cat_dom"/>
</dbReference>
<feature type="domain" description="Protein kinase" evidence="1">
    <location>
        <begin position="24"/>
        <end position="324"/>
    </location>
</feature>
<dbReference type="PROSITE" id="PS50011">
    <property type="entry name" value="PROTEIN_KINASE_DOM"/>
    <property type="match status" value="1"/>
</dbReference>
<dbReference type="Gene3D" id="3.30.200.20">
    <property type="entry name" value="Phosphorylase Kinase, domain 1"/>
    <property type="match status" value="1"/>
</dbReference>
<accession>A0AAV5TWJ6</accession>
<dbReference type="InterPro" id="IPR050122">
    <property type="entry name" value="RTK"/>
</dbReference>
<evidence type="ECO:0000313" key="3">
    <source>
        <dbReference type="Proteomes" id="UP001432027"/>
    </source>
</evidence>
<dbReference type="Gene3D" id="1.10.510.10">
    <property type="entry name" value="Transferase(Phosphotransferase) domain 1"/>
    <property type="match status" value="1"/>
</dbReference>
<feature type="non-terminal residue" evidence="2">
    <location>
        <position position="1"/>
    </location>
</feature>
<proteinExistence type="predicted"/>
<dbReference type="GO" id="GO:0004714">
    <property type="term" value="F:transmembrane receptor protein tyrosine kinase activity"/>
    <property type="evidence" value="ECO:0007669"/>
    <property type="project" value="TreeGrafter"/>
</dbReference>
<dbReference type="InterPro" id="IPR011009">
    <property type="entry name" value="Kinase-like_dom_sf"/>
</dbReference>
<keyword evidence="3" id="KW-1185">Reference proteome</keyword>
<dbReference type="GO" id="GO:0007169">
    <property type="term" value="P:cell surface receptor protein tyrosine kinase signaling pathway"/>
    <property type="evidence" value="ECO:0007669"/>
    <property type="project" value="TreeGrafter"/>
</dbReference>
<name>A0AAV5TWJ6_9BILA</name>
<reference evidence="2" key="1">
    <citation type="submission" date="2023-10" db="EMBL/GenBank/DDBJ databases">
        <title>Genome assembly of Pristionchus species.</title>
        <authorList>
            <person name="Yoshida K."/>
            <person name="Sommer R.J."/>
        </authorList>
    </citation>
    <scope>NUCLEOTIDE SEQUENCE</scope>
    <source>
        <strain evidence="2">RS0144</strain>
    </source>
</reference>
<sequence length="337" mass="38949">QSLRYYDLPNKTDEWEIERRFVGIDYMTKLGEGAFGSVFMGRVLAKNIPARVGRSIVELAAINNNNDTVAMKMLHEHADSLAERDFRTEIELMKRIGYHDRLVNILACVTINEPIMLITEYCANGDLLEFMRQRRKYMLEHSQEVDDEKIITVKKQIMFAIQIAYGLEYLSSRGFIHRDVAARNIMVDQQETCKIGDFGLCRAIGKDEENYHSQGGKLPLKWMSPEAIDKYNFSVASDVWSYGILLFEITTVGGTPYADWPAAEIQLQSVDLQSIKLITNRIQFRFAVMSHCWAELPLERPSFTKMRKRLGVILEEDNDDDYYLKLNAHANYYTLNN</sequence>
<dbReference type="GO" id="GO:0005524">
    <property type="term" value="F:ATP binding"/>
    <property type="evidence" value="ECO:0007669"/>
    <property type="project" value="InterPro"/>
</dbReference>
<dbReference type="PANTHER" id="PTHR24416:SF583">
    <property type="entry name" value="RECEPTOR PROTEIN-TYROSINE KINASE"/>
    <property type="match status" value="1"/>
</dbReference>
<dbReference type="PANTHER" id="PTHR24416">
    <property type="entry name" value="TYROSINE-PROTEIN KINASE RECEPTOR"/>
    <property type="match status" value="1"/>
</dbReference>
<evidence type="ECO:0000313" key="2">
    <source>
        <dbReference type="EMBL" id="GMS98836.1"/>
    </source>
</evidence>
<dbReference type="PRINTS" id="PR00109">
    <property type="entry name" value="TYRKINASE"/>
</dbReference>
<dbReference type="AlphaFoldDB" id="A0AAV5TWJ6"/>
<dbReference type="InterPro" id="IPR000719">
    <property type="entry name" value="Prot_kinase_dom"/>
</dbReference>
<dbReference type="InterPro" id="IPR008266">
    <property type="entry name" value="Tyr_kinase_AS"/>
</dbReference>
<dbReference type="Pfam" id="PF07714">
    <property type="entry name" value="PK_Tyr_Ser-Thr"/>
    <property type="match status" value="1"/>
</dbReference>
<dbReference type="SUPFAM" id="SSF56112">
    <property type="entry name" value="Protein kinase-like (PK-like)"/>
    <property type="match status" value="1"/>
</dbReference>
<gene>
    <name evidence="2" type="ORF">PENTCL1PPCAC_21011</name>
</gene>
<dbReference type="CDD" id="cd00192">
    <property type="entry name" value="PTKc"/>
    <property type="match status" value="1"/>
</dbReference>
<dbReference type="FunFam" id="3.30.200.20:FF:001232">
    <property type="entry name" value="Uncharacterized protein"/>
    <property type="match status" value="1"/>
</dbReference>
<organism evidence="2 3">
    <name type="scientific">Pristionchus entomophagus</name>
    <dbReference type="NCBI Taxonomy" id="358040"/>
    <lineage>
        <taxon>Eukaryota</taxon>
        <taxon>Metazoa</taxon>
        <taxon>Ecdysozoa</taxon>
        <taxon>Nematoda</taxon>
        <taxon>Chromadorea</taxon>
        <taxon>Rhabditida</taxon>
        <taxon>Rhabditina</taxon>
        <taxon>Diplogasteromorpha</taxon>
        <taxon>Diplogasteroidea</taxon>
        <taxon>Neodiplogasteridae</taxon>
        <taxon>Pristionchus</taxon>
    </lineage>
</organism>
<dbReference type="FunFam" id="1.10.510.10:FF:000994">
    <property type="entry name" value="Hypoxia Inhibited Receptor tyrosine kinase"/>
    <property type="match status" value="1"/>
</dbReference>
<dbReference type="Proteomes" id="UP001432027">
    <property type="component" value="Unassembled WGS sequence"/>
</dbReference>
<comment type="caution">
    <text evidence="2">The sequence shown here is derived from an EMBL/GenBank/DDBJ whole genome shotgun (WGS) entry which is preliminary data.</text>
</comment>
<dbReference type="GO" id="GO:0043235">
    <property type="term" value="C:receptor complex"/>
    <property type="evidence" value="ECO:0007669"/>
    <property type="project" value="TreeGrafter"/>
</dbReference>